<reference evidence="1 2" key="1">
    <citation type="submission" date="2017-09" db="EMBL/GenBank/DDBJ databases">
        <title>Sphingomonas ginsenosidimutans KACC 14949, whole genome shotgun sequence.</title>
        <authorList>
            <person name="Feng G."/>
            <person name="Zhu H."/>
        </authorList>
    </citation>
    <scope>NUCLEOTIDE SEQUENCE [LARGE SCALE GENOMIC DNA]</scope>
    <source>
        <strain evidence="1 2">KACC 14949</strain>
    </source>
</reference>
<dbReference type="RefSeq" id="WP_096612450.1">
    <property type="nucleotide sequence ID" value="NZ_NWVD01000004.1"/>
</dbReference>
<comment type="caution">
    <text evidence="1">The sequence shown here is derived from an EMBL/GenBank/DDBJ whole genome shotgun (WGS) entry which is preliminary data.</text>
</comment>
<evidence type="ECO:0000313" key="1">
    <source>
        <dbReference type="EMBL" id="PCG08700.1"/>
    </source>
</evidence>
<sequence>MFTTSEREAQRVAHLVLDAPRPAPAIPRKPKGVSKQEWKAQKEILRERGKRLAPGIEERVALREEWRGKAGTPETLEFAVRSARREGALARLHATGAIDAHQLAAAERIATAHAQTVADVAVRTAKLEPRSTGGGPDAASAERIGRVILERQYTAWRGAVAPHAAMLLAIIVDDMGVTVAARRWRLSNRRARGILVAALDRWGRG</sequence>
<name>A0A2A4HWF7_9SPHN</name>
<evidence type="ECO:0000313" key="2">
    <source>
        <dbReference type="Proteomes" id="UP000218784"/>
    </source>
</evidence>
<dbReference type="Proteomes" id="UP000218784">
    <property type="component" value="Unassembled WGS sequence"/>
</dbReference>
<dbReference type="EMBL" id="NWVD01000004">
    <property type="protein sequence ID" value="PCG08700.1"/>
    <property type="molecule type" value="Genomic_DNA"/>
</dbReference>
<proteinExistence type="predicted"/>
<dbReference type="AlphaFoldDB" id="A0A2A4HWF7"/>
<protein>
    <submittedName>
        <fullName evidence="1">Uncharacterized protein</fullName>
    </submittedName>
</protein>
<organism evidence="1 2">
    <name type="scientific">Sphingomonas ginsenosidimutans</name>
    <dbReference type="NCBI Taxonomy" id="862134"/>
    <lineage>
        <taxon>Bacteria</taxon>
        <taxon>Pseudomonadati</taxon>
        <taxon>Pseudomonadota</taxon>
        <taxon>Alphaproteobacteria</taxon>
        <taxon>Sphingomonadales</taxon>
        <taxon>Sphingomonadaceae</taxon>
        <taxon>Sphingomonas</taxon>
    </lineage>
</organism>
<accession>A0A2A4HWF7</accession>
<keyword evidence="2" id="KW-1185">Reference proteome</keyword>
<gene>
    <name evidence="1" type="ORF">COA17_11125</name>
</gene>